<keyword evidence="5 8" id="KW-0460">Magnesium</keyword>
<dbReference type="Gene3D" id="3.90.470.20">
    <property type="entry name" value="4'-phosphopantetheinyl transferase domain"/>
    <property type="match status" value="1"/>
</dbReference>
<comment type="function">
    <text evidence="8">Transfers the 4'-phosphopantetheine moiety from coenzyme A to a Ser of acyl-carrier-protein.</text>
</comment>
<feature type="binding site" evidence="8">
    <location>
        <position position="57"/>
    </location>
    <ligand>
        <name>Mg(2+)</name>
        <dbReference type="ChEBI" id="CHEBI:18420"/>
    </ligand>
</feature>
<comment type="catalytic activity">
    <reaction evidence="8">
        <text>apo-[ACP] + CoA = holo-[ACP] + adenosine 3',5'-bisphosphate + H(+)</text>
        <dbReference type="Rhea" id="RHEA:12068"/>
        <dbReference type="Rhea" id="RHEA-COMP:9685"/>
        <dbReference type="Rhea" id="RHEA-COMP:9690"/>
        <dbReference type="ChEBI" id="CHEBI:15378"/>
        <dbReference type="ChEBI" id="CHEBI:29999"/>
        <dbReference type="ChEBI" id="CHEBI:57287"/>
        <dbReference type="ChEBI" id="CHEBI:58343"/>
        <dbReference type="ChEBI" id="CHEBI:64479"/>
        <dbReference type="EC" id="2.7.8.7"/>
    </reaction>
</comment>
<dbReference type="InterPro" id="IPR008278">
    <property type="entry name" value="4-PPantetheinyl_Trfase_dom"/>
</dbReference>
<dbReference type="Proteomes" id="UP000832011">
    <property type="component" value="Chromosome"/>
</dbReference>
<evidence type="ECO:0000259" key="9">
    <source>
        <dbReference type="Pfam" id="PF01648"/>
    </source>
</evidence>
<keyword evidence="11" id="KW-1185">Reference proteome</keyword>
<comment type="subcellular location">
    <subcellularLocation>
        <location evidence="8">Cytoplasm</location>
    </subcellularLocation>
</comment>
<evidence type="ECO:0000256" key="1">
    <source>
        <dbReference type="ARBA" id="ARBA00022516"/>
    </source>
</evidence>
<organism evidence="10 11">
    <name type="scientific">Vitreoscilla massiliensis</name>
    <dbReference type="NCBI Taxonomy" id="1689272"/>
    <lineage>
        <taxon>Bacteria</taxon>
        <taxon>Pseudomonadati</taxon>
        <taxon>Pseudomonadota</taxon>
        <taxon>Betaproteobacteria</taxon>
        <taxon>Neisseriales</taxon>
        <taxon>Neisseriaceae</taxon>
        <taxon>Vitreoscilla</taxon>
    </lineage>
</organism>
<dbReference type="HAMAP" id="MF_00101">
    <property type="entry name" value="AcpS"/>
    <property type="match status" value="1"/>
</dbReference>
<comment type="cofactor">
    <cofactor evidence="8">
        <name>Mg(2+)</name>
        <dbReference type="ChEBI" id="CHEBI:18420"/>
    </cofactor>
</comment>
<dbReference type="NCBIfam" id="TIGR00556">
    <property type="entry name" value="pantethn_trn"/>
    <property type="match status" value="1"/>
</dbReference>
<evidence type="ECO:0000256" key="4">
    <source>
        <dbReference type="ARBA" id="ARBA00022832"/>
    </source>
</evidence>
<dbReference type="SUPFAM" id="SSF56214">
    <property type="entry name" value="4'-phosphopantetheinyl transferase"/>
    <property type="match status" value="1"/>
</dbReference>
<gene>
    <name evidence="8 10" type="primary">acpS</name>
    <name evidence="10" type="ORF">LVJ82_06405</name>
</gene>
<protein>
    <recommendedName>
        <fullName evidence="8">Holo-[acyl-carrier-protein] synthase</fullName>
        <shortName evidence="8">Holo-ACP synthase</shortName>
        <ecNumber evidence="8">2.7.8.7</ecNumber>
    </recommendedName>
    <alternativeName>
        <fullName evidence="8">4'-phosphopantetheinyl transferase AcpS</fullName>
    </alternativeName>
</protein>
<keyword evidence="3 8" id="KW-0479">Metal-binding</keyword>
<comment type="similarity">
    <text evidence="8">Belongs to the P-Pant transferase superfamily. AcpS family.</text>
</comment>
<evidence type="ECO:0000256" key="6">
    <source>
        <dbReference type="ARBA" id="ARBA00023098"/>
    </source>
</evidence>
<dbReference type="EC" id="2.7.8.7" evidence="8"/>
<accession>A0ABY4E843</accession>
<keyword evidence="8" id="KW-0963">Cytoplasm</keyword>
<evidence type="ECO:0000313" key="10">
    <source>
        <dbReference type="EMBL" id="UOO90603.1"/>
    </source>
</evidence>
<dbReference type="GO" id="GO:0008897">
    <property type="term" value="F:holo-[acyl-carrier-protein] synthase activity"/>
    <property type="evidence" value="ECO:0007669"/>
    <property type="project" value="UniProtKB-EC"/>
</dbReference>
<dbReference type="NCBIfam" id="TIGR00516">
    <property type="entry name" value="acpS"/>
    <property type="match status" value="1"/>
</dbReference>
<name>A0ABY4E843_9NEIS</name>
<evidence type="ECO:0000256" key="2">
    <source>
        <dbReference type="ARBA" id="ARBA00022679"/>
    </source>
</evidence>
<evidence type="ECO:0000313" key="11">
    <source>
        <dbReference type="Proteomes" id="UP000832011"/>
    </source>
</evidence>
<feature type="domain" description="4'-phosphopantetheinyl transferase" evidence="9">
    <location>
        <begin position="4"/>
        <end position="98"/>
    </location>
</feature>
<keyword evidence="4 8" id="KW-0276">Fatty acid metabolism</keyword>
<keyword evidence="2 8" id="KW-0808">Transferase</keyword>
<dbReference type="InterPro" id="IPR004568">
    <property type="entry name" value="Ppantetheine-prot_Trfase_dom"/>
</dbReference>
<dbReference type="InterPro" id="IPR037143">
    <property type="entry name" value="4-PPantetheinyl_Trfase_dom_sf"/>
</dbReference>
<proteinExistence type="inferred from homology"/>
<feature type="binding site" evidence="8">
    <location>
        <position position="8"/>
    </location>
    <ligand>
        <name>Mg(2+)</name>
        <dbReference type="ChEBI" id="CHEBI:18420"/>
    </ligand>
</feature>
<evidence type="ECO:0000256" key="3">
    <source>
        <dbReference type="ARBA" id="ARBA00022723"/>
    </source>
</evidence>
<evidence type="ECO:0000256" key="8">
    <source>
        <dbReference type="HAMAP-Rule" id="MF_00101"/>
    </source>
</evidence>
<dbReference type="Pfam" id="PF01648">
    <property type="entry name" value="ACPS"/>
    <property type="match status" value="1"/>
</dbReference>
<dbReference type="RefSeq" id="WP_058304929.1">
    <property type="nucleotide sequence ID" value="NZ_CABKVG010000005.1"/>
</dbReference>
<sequence length="125" mass="14404">MIYGIGTDMVDIKRIERLYQQYRDAFALKILSRIEYLEWQSHPQPVAFLAKRFAAKEAFSKAVNTGIRNPVTLGNIGVIHDEMGKPEFWVAEPLQAWMDERGIKHVHLSLTDEDHYSVAFVVAEQ</sequence>
<keyword evidence="6 8" id="KW-0443">Lipid metabolism</keyword>
<keyword evidence="7 8" id="KW-0275">Fatty acid biosynthesis</keyword>
<dbReference type="EMBL" id="CP091511">
    <property type="protein sequence ID" value="UOO90603.1"/>
    <property type="molecule type" value="Genomic_DNA"/>
</dbReference>
<keyword evidence="1 8" id="KW-0444">Lipid biosynthesis</keyword>
<evidence type="ECO:0000256" key="7">
    <source>
        <dbReference type="ARBA" id="ARBA00023160"/>
    </source>
</evidence>
<reference evidence="10 11" key="1">
    <citation type="journal article" date="2022" name="Res Sq">
        <title>Evolution of multicellular longitudinally dividing oral cavity symbionts (Neisseriaceae).</title>
        <authorList>
            <person name="Nyongesa S."/>
            <person name="Weber P."/>
            <person name="Bernet E."/>
            <person name="Pullido F."/>
            <person name="Nieckarz M."/>
            <person name="Delaby M."/>
            <person name="Nieves C."/>
            <person name="Viehboeck T."/>
            <person name="Krause N."/>
            <person name="Rivera-Millot A."/>
            <person name="Nakamura A."/>
            <person name="Vischer N."/>
            <person name="VanNieuwenhze M."/>
            <person name="Brun Y."/>
            <person name="Cava F."/>
            <person name="Bulgheresi S."/>
            <person name="Veyrier F."/>
        </authorList>
    </citation>
    <scope>NUCLEOTIDE SEQUENCE [LARGE SCALE GENOMIC DNA]</scope>
    <source>
        <strain evidence="10 11">SN4</strain>
    </source>
</reference>
<dbReference type="InterPro" id="IPR002582">
    <property type="entry name" value="ACPS"/>
</dbReference>
<evidence type="ECO:0000256" key="5">
    <source>
        <dbReference type="ARBA" id="ARBA00022842"/>
    </source>
</evidence>